<protein>
    <submittedName>
        <fullName evidence="1">Type I-E CRISPR-associated protein Cas6/Cse3/CasE</fullName>
    </submittedName>
</protein>
<organism evidence="1 2">
    <name type="scientific">Bifidobacterium animalis subsp. lactis</name>
    <name type="common">Bifidobacterium lactis</name>
    <dbReference type="NCBI Taxonomy" id="302911"/>
    <lineage>
        <taxon>Bacteria</taxon>
        <taxon>Bacillati</taxon>
        <taxon>Actinomycetota</taxon>
        <taxon>Actinomycetes</taxon>
        <taxon>Bifidobacteriales</taxon>
        <taxon>Bifidobacteriaceae</taxon>
        <taxon>Bifidobacterium</taxon>
    </lineage>
</organism>
<dbReference type="Gene3D" id="3.30.70.1200">
    <property type="entry name" value="Crispr-associated protein, domain 1"/>
    <property type="match status" value="1"/>
</dbReference>
<accession>A0A8B3RFX7</accession>
<dbReference type="InterPro" id="IPR010179">
    <property type="entry name" value="CRISPR-assoc_prot_Cse3"/>
</dbReference>
<evidence type="ECO:0000313" key="1">
    <source>
        <dbReference type="EMBL" id="RYM92979.1"/>
    </source>
</evidence>
<gene>
    <name evidence="1" type="ORF">PG2011B_1434</name>
</gene>
<dbReference type="SMART" id="SM01101">
    <property type="entry name" value="CRISPR_assoc"/>
    <property type="match status" value="1"/>
</dbReference>
<proteinExistence type="predicted"/>
<dbReference type="NCBIfam" id="TIGR01907">
    <property type="entry name" value="casE_Cse3"/>
    <property type="match status" value="1"/>
</dbReference>
<dbReference type="Pfam" id="PF08798">
    <property type="entry name" value="CRISPR_assoc"/>
    <property type="match status" value="1"/>
</dbReference>
<sequence>MYISRMPLNLARFDAKRLVGSPYRMHAAVESSFPPDSARVTEEGRVLWRIDYSEADHSAWLYVVSPDRPDFTHIIEQAGWPTHMQWETTDYSQLLNRIAIGQQWQFRLRANPVRKAATDRVKDSPRKPEEIIGKRQAFVTANQQMEWLMKRSDQNGFTVLQEECGPALRVVQRQKERFERNGATVTLATAVFKGQLEVTDAEALRRALCHGIGHAKGFGCGLLTLSPIHASLSR</sequence>
<dbReference type="SUPFAM" id="SSF117987">
    <property type="entry name" value="CRISPR-associated protein"/>
    <property type="match status" value="2"/>
</dbReference>
<dbReference type="Gene3D" id="3.30.70.1210">
    <property type="entry name" value="Crispr-associated protein, domain 2"/>
    <property type="match status" value="1"/>
</dbReference>
<dbReference type="AlphaFoldDB" id="A0A8B3RFX7"/>
<comment type="caution">
    <text evidence="1">The sequence shown here is derived from an EMBL/GenBank/DDBJ whole genome shotgun (WGS) entry which is preliminary data.</text>
</comment>
<evidence type="ECO:0000313" key="2">
    <source>
        <dbReference type="Proteomes" id="UP000293613"/>
    </source>
</evidence>
<dbReference type="EMBL" id="RSCO01000033">
    <property type="protein sequence ID" value="RYM92979.1"/>
    <property type="molecule type" value="Genomic_DNA"/>
</dbReference>
<dbReference type="RefSeq" id="WP_022543090.1">
    <property type="nucleotide sequence ID" value="NZ_CP084315.1"/>
</dbReference>
<reference evidence="1 2" key="1">
    <citation type="journal article" date="2019" name="Appl. Environ. Microbiol.">
        <title>Dissecting the evolutionary development of the Bifidobacterium animalis species through comparative genomics analyses.</title>
        <authorList>
            <person name="Lugli G.A."/>
            <person name="Mancino W."/>
            <person name="Milani C."/>
            <person name="Duranti S."/>
            <person name="Mancabelli L."/>
            <person name="Napoli S."/>
            <person name="Mangifesta M."/>
            <person name="Viappiani A."/>
            <person name="Anzalone R."/>
            <person name="Longhi G."/>
            <person name="van Sinderen D."/>
            <person name="Ventura M."/>
            <person name="Turroni F."/>
        </authorList>
    </citation>
    <scope>NUCLEOTIDE SEQUENCE [LARGE SCALE GENOMIC DNA]</scope>
    <source>
        <strain evidence="1 2">2011B</strain>
    </source>
</reference>
<dbReference type="Proteomes" id="UP000293613">
    <property type="component" value="Unassembled WGS sequence"/>
</dbReference>
<dbReference type="CDD" id="cd09727">
    <property type="entry name" value="Cas6_I-E"/>
    <property type="match status" value="1"/>
</dbReference>
<name>A0A8B3RFX7_BIFAN</name>